<keyword evidence="2" id="KW-1185">Reference proteome</keyword>
<organism evidence="1 2">
    <name type="scientific">Cuscuta epithymum</name>
    <dbReference type="NCBI Taxonomy" id="186058"/>
    <lineage>
        <taxon>Eukaryota</taxon>
        <taxon>Viridiplantae</taxon>
        <taxon>Streptophyta</taxon>
        <taxon>Embryophyta</taxon>
        <taxon>Tracheophyta</taxon>
        <taxon>Spermatophyta</taxon>
        <taxon>Magnoliopsida</taxon>
        <taxon>eudicotyledons</taxon>
        <taxon>Gunneridae</taxon>
        <taxon>Pentapetalae</taxon>
        <taxon>asterids</taxon>
        <taxon>lamiids</taxon>
        <taxon>Solanales</taxon>
        <taxon>Convolvulaceae</taxon>
        <taxon>Cuscuteae</taxon>
        <taxon>Cuscuta</taxon>
        <taxon>Cuscuta subgen. Cuscuta</taxon>
    </lineage>
</organism>
<protein>
    <submittedName>
        <fullName evidence="1">Uncharacterized protein</fullName>
    </submittedName>
</protein>
<dbReference type="EMBL" id="CAMAPF010000118">
    <property type="protein sequence ID" value="CAH9102880.1"/>
    <property type="molecule type" value="Genomic_DNA"/>
</dbReference>
<proteinExistence type="predicted"/>
<dbReference type="AlphaFoldDB" id="A0AAV0DLZ2"/>
<sequence>MALHVQVDRAGLNPVMLNSSRLSSNKFVACGVVGGHGCKPKCGGRLSLKVNASSESTSASTPALGKVTEVNKDTFWPIVEAAGDKPVVVDMYTQWLVLAKLWLPNLKKCL</sequence>
<name>A0AAV0DLZ2_9ASTE</name>
<reference evidence="1" key="1">
    <citation type="submission" date="2022-07" db="EMBL/GenBank/DDBJ databases">
        <authorList>
            <person name="Macas J."/>
            <person name="Novak P."/>
            <person name="Neumann P."/>
        </authorList>
    </citation>
    <scope>NUCLEOTIDE SEQUENCE</scope>
</reference>
<evidence type="ECO:0000313" key="2">
    <source>
        <dbReference type="Proteomes" id="UP001152523"/>
    </source>
</evidence>
<dbReference type="Gene3D" id="3.40.30.10">
    <property type="entry name" value="Glutaredoxin"/>
    <property type="match status" value="1"/>
</dbReference>
<evidence type="ECO:0000313" key="1">
    <source>
        <dbReference type="EMBL" id="CAH9102880.1"/>
    </source>
</evidence>
<dbReference type="Proteomes" id="UP001152523">
    <property type="component" value="Unassembled WGS sequence"/>
</dbReference>
<comment type="caution">
    <text evidence="1">The sequence shown here is derived from an EMBL/GenBank/DDBJ whole genome shotgun (WGS) entry which is preliminary data.</text>
</comment>
<gene>
    <name evidence="1" type="ORF">CEPIT_LOCUS16151</name>
</gene>
<accession>A0AAV0DLZ2</accession>